<keyword evidence="3 4" id="KW-0808">Transferase</keyword>
<dbReference type="PANTHER" id="PTHR48043">
    <property type="entry name" value="EG:EG0003.4 PROTEIN-RELATED"/>
    <property type="match status" value="1"/>
</dbReference>
<dbReference type="InterPro" id="IPR002213">
    <property type="entry name" value="UDP_glucos_trans"/>
</dbReference>
<dbReference type="InterPro" id="IPR035595">
    <property type="entry name" value="UDP_glycos_trans_CS"/>
</dbReference>
<evidence type="ECO:0000256" key="4">
    <source>
        <dbReference type="RuleBase" id="RU003718"/>
    </source>
</evidence>
<evidence type="ECO:0000256" key="3">
    <source>
        <dbReference type="ARBA" id="ARBA00022679"/>
    </source>
</evidence>
<comment type="similarity">
    <text evidence="1 4">Belongs to the UDP-glycosyltransferase family.</text>
</comment>
<feature type="transmembrane region" description="Helical" evidence="5">
    <location>
        <begin position="469"/>
        <end position="487"/>
    </location>
</feature>
<comment type="catalytic activity">
    <reaction evidence="5">
        <text>glucuronate acceptor + UDP-alpha-D-glucuronate = acceptor beta-D-glucuronoside + UDP + H(+)</text>
        <dbReference type="Rhea" id="RHEA:21032"/>
        <dbReference type="ChEBI" id="CHEBI:15378"/>
        <dbReference type="ChEBI" id="CHEBI:58052"/>
        <dbReference type="ChEBI" id="CHEBI:58223"/>
        <dbReference type="ChEBI" id="CHEBI:132367"/>
        <dbReference type="ChEBI" id="CHEBI:132368"/>
        <dbReference type="EC" id="2.4.1.17"/>
    </reaction>
</comment>
<accession>A0A9P0F9A6</accession>
<dbReference type="Proteomes" id="UP001154078">
    <property type="component" value="Chromosome 1"/>
</dbReference>
<dbReference type="GO" id="GO:0015020">
    <property type="term" value="F:glucuronosyltransferase activity"/>
    <property type="evidence" value="ECO:0007669"/>
    <property type="project" value="UniProtKB-EC"/>
</dbReference>
<dbReference type="EMBL" id="OV121132">
    <property type="protein sequence ID" value="CAH0546756.1"/>
    <property type="molecule type" value="Genomic_DNA"/>
</dbReference>
<dbReference type="Gene3D" id="3.40.50.2000">
    <property type="entry name" value="Glycogen Phosphorylase B"/>
    <property type="match status" value="1"/>
</dbReference>
<keyword evidence="2 4" id="KW-0328">Glycosyltransferase</keyword>
<feature type="chain" id="PRO_5040541932" description="UDP-glucuronosyltransferase" evidence="5">
    <location>
        <begin position="20"/>
        <end position="509"/>
    </location>
</feature>
<dbReference type="SUPFAM" id="SSF53756">
    <property type="entry name" value="UDP-Glycosyltransferase/glycogen phosphorylase"/>
    <property type="match status" value="1"/>
</dbReference>
<keyword evidence="5" id="KW-1133">Transmembrane helix</keyword>
<dbReference type="GO" id="GO:0016020">
    <property type="term" value="C:membrane"/>
    <property type="evidence" value="ECO:0007669"/>
    <property type="project" value="UniProtKB-SubCell"/>
</dbReference>
<dbReference type="FunFam" id="3.40.50.2000:FF:000050">
    <property type="entry name" value="UDP-glucuronosyltransferase"/>
    <property type="match status" value="1"/>
</dbReference>
<dbReference type="CDD" id="cd03784">
    <property type="entry name" value="GT1_Gtf-like"/>
    <property type="match status" value="1"/>
</dbReference>
<dbReference type="InterPro" id="IPR050271">
    <property type="entry name" value="UDP-glycosyltransferase"/>
</dbReference>
<dbReference type="EC" id="2.4.1.17" evidence="5"/>
<evidence type="ECO:0000256" key="2">
    <source>
        <dbReference type="ARBA" id="ARBA00022676"/>
    </source>
</evidence>
<gene>
    <name evidence="6" type="ORF">MELIAE_LOCUS856</name>
</gene>
<dbReference type="Pfam" id="PF00201">
    <property type="entry name" value="UDPGT"/>
    <property type="match status" value="1"/>
</dbReference>
<organism evidence="6 7">
    <name type="scientific">Brassicogethes aeneus</name>
    <name type="common">Rape pollen beetle</name>
    <name type="synonym">Meligethes aeneus</name>
    <dbReference type="NCBI Taxonomy" id="1431903"/>
    <lineage>
        <taxon>Eukaryota</taxon>
        <taxon>Metazoa</taxon>
        <taxon>Ecdysozoa</taxon>
        <taxon>Arthropoda</taxon>
        <taxon>Hexapoda</taxon>
        <taxon>Insecta</taxon>
        <taxon>Pterygota</taxon>
        <taxon>Neoptera</taxon>
        <taxon>Endopterygota</taxon>
        <taxon>Coleoptera</taxon>
        <taxon>Polyphaga</taxon>
        <taxon>Cucujiformia</taxon>
        <taxon>Nitidulidae</taxon>
        <taxon>Meligethinae</taxon>
        <taxon>Brassicogethes</taxon>
    </lineage>
</organism>
<reference evidence="6" key="1">
    <citation type="submission" date="2021-12" db="EMBL/GenBank/DDBJ databases">
        <authorList>
            <person name="King R."/>
        </authorList>
    </citation>
    <scope>NUCLEOTIDE SEQUENCE</scope>
</reference>
<keyword evidence="5" id="KW-0472">Membrane</keyword>
<keyword evidence="5" id="KW-0732">Signal</keyword>
<evidence type="ECO:0000313" key="7">
    <source>
        <dbReference type="Proteomes" id="UP001154078"/>
    </source>
</evidence>
<sequence length="509" mass="59412">MKYLHLVFFLLSVTNFGMCAKILAIFPFPTYSHYILGSKIMKKMAERGHEITIISYFKENSVVKNWKEIVLYEDQDRRESMIKSEFTQKKSFFKNTLDVFLVNTLFSELIFKNTEVQKIFKNTYDLVVYDKFLSQIYTALGYHFKCPVVCITTVYANIFINFLVENPHYTSITPNVHSDLTSYMNLWERFINFIYDSIFMGLMHLYSIPTENKILQETLGPMPHLKKLINNVDLFLLNSHHSLCPNIPLAPSMKEIGGVHISPPKKLPSEIQDYLDNSENGVVYFSMGSILESYLLPNKVLLAFQTFFANISQNVLWKFKGNVGNISKNVKVMEWIPQQDVLAHKNTKVFISHCGAMSMIESVYHGCPIICIPIFADQFINAEYGSFNKYAIRLRFNKLDALDLQNALKNILDNPIYKEKAKHHSKLLLDNPKKPMDTALFWLEYVIKHKGLPYTKSNALNLNWYQKNYLDLIIFLFFILCFLYYVFKVICKGIQQILNFVLIYFLYVL</sequence>
<evidence type="ECO:0000256" key="1">
    <source>
        <dbReference type="ARBA" id="ARBA00009995"/>
    </source>
</evidence>
<protein>
    <recommendedName>
        <fullName evidence="5">UDP-glucuronosyltransferase</fullName>
        <ecNumber evidence="5">2.4.1.17</ecNumber>
    </recommendedName>
</protein>
<name>A0A9P0F9A6_BRAAE</name>
<feature type="signal peptide" evidence="5">
    <location>
        <begin position="1"/>
        <end position="19"/>
    </location>
</feature>
<proteinExistence type="inferred from homology"/>
<dbReference type="AlphaFoldDB" id="A0A9P0F9A6"/>
<comment type="subcellular location">
    <subcellularLocation>
        <location evidence="5">Membrane</location>
        <topology evidence="5">Single-pass membrane protein</topology>
    </subcellularLocation>
</comment>
<dbReference type="PROSITE" id="PS00375">
    <property type="entry name" value="UDPGT"/>
    <property type="match status" value="1"/>
</dbReference>
<evidence type="ECO:0000313" key="6">
    <source>
        <dbReference type="EMBL" id="CAH0546756.1"/>
    </source>
</evidence>
<keyword evidence="7" id="KW-1185">Reference proteome</keyword>
<keyword evidence="5" id="KW-0812">Transmembrane</keyword>
<dbReference type="OrthoDB" id="5835829at2759"/>
<evidence type="ECO:0000256" key="5">
    <source>
        <dbReference type="RuleBase" id="RU362059"/>
    </source>
</evidence>
<dbReference type="PANTHER" id="PTHR48043:SF159">
    <property type="entry name" value="EG:EG0003.4 PROTEIN-RELATED"/>
    <property type="match status" value="1"/>
</dbReference>